<evidence type="ECO:0000313" key="6">
    <source>
        <dbReference type="EMBL" id="TWD76040.1"/>
    </source>
</evidence>
<comment type="subcellular location">
    <subcellularLocation>
        <location evidence="1">Cell envelope</location>
    </subcellularLocation>
</comment>
<evidence type="ECO:0000313" key="7">
    <source>
        <dbReference type="Proteomes" id="UP000319722"/>
    </source>
</evidence>
<keyword evidence="6" id="KW-0675">Receptor</keyword>
<gene>
    <name evidence="6" type="ORF">FB547_114111</name>
</gene>
<dbReference type="InterPro" id="IPR018389">
    <property type="entry name" value="DctP_fam"/>
</dbReference>
<dbReference type="GO" id="GO:0030288">
    <property type="term" value="C:outer membrane-bounded periplasmic space"/>
    <property type="evidence" value="ECO:0007669"/>
    <property type="project" value="InterPro"/>
</dbReference>
<accession>A0A561BB45</accession>
<keyword evidence="3" id="KW-0813">Transport</keyword>
<dbReference type="OrthoDB" id="9794826at2"/>
<comment type="caution">
    <text evidence="6">The sequence shown here is derived from an EMBL/GenBank/DDBJ whole genome shotgun (WGS) entry which is preliminary data.</text>
</comment>
<dbReference type="NCBIfam" id="TIGR00787">
    <property type="entry name" value="dctP"/>
    <property type="match status" value="1"/>
</dbReference>
<keyword evidence="4 5" id="KW-0732">Signal</keyword>
<dbReference type="Gene3D" id="3.40.190.170">
    <property type="entry name" value="Bacterial extracellular solute-binding protein, family 7"/>
    <property type="match status" value="1"/>
</dbReference>
<dbReference type="EMBL" id="VIVL01000014">
    <property type="protein sequence ID" value="TWD76040.1"/>
    <property type="molecule type" value="Genomic_DNA"/>
</dbReference>
<dbReference type="GO" id="GO:0055085">
    <property type="term" value="P:transmembrane transport"/>
    <property type="evidence" value="ECO:0007669"/>
    <property type="project" value="InterPro"/>
</dbReference>
<reference evidence="6 7" key="1">
    <citation type="submission" date="2019-06" db="EMBL/GenBank/DDBJ databases">
        <title>Sorghum-associated microbial communities from plants grown in Nebraska, USA.</title>
        <authorList>
            <person name="Schachtman D."/>
        </authorList>
    </citation>
    <scope>NUCLEOTIDE SEQUENCE [LARGE SCALE GENOMIC DNA]</scope>
    <source>
        <strain evidence="6 7">T529</strain>
    </source>
</reference>
<organism evidence="6 7">
    <name type="scientific">Variovorax beijingensis</name>
    <dbReference type="NCBI Taxonomy" id="2496117"/>
    <lineage>
        <taxon>Bacteria</taxon>
        <taxon>Pseudomonadati</taxon>
        <taxon>Pseudomonadota</taxon>
        <taxon>Betaproteobacteria</taxon>
        <taxon>Burkholderiales</taxon>
        <taxon>Comamonadaceae</taxon>
        <taxon>Variovorax</taxon>
    </lineage>
</organism>
<dbReference type="CDD" id="cd13603">
    <property type="entry name" value="PBP2_TRAP_Siap_TeaA_like"/>
    <property type="match status" value="1"/>
</dbReference>
<evidence type="ECO:0000256" key="4">
    <source>
        <dbReference type="ARBA" id="ARBA00022729"/>
    </source>
</evidence>
<dbReference type="InterPro" id="IPR038404">
    <property type="entry name" value="TRAP_DctP_sf"/>
</dbReference>
<dbReference type="InterPro" id="IPR006311">
    <property type="entry name" value="TAT_signal"/>
</dbReference>
<name>A0A561BB45_9BURK</name>
<dbReference type="PIRSF" id="PIRSF006470">
    <property type="entry name" value="DctB"/>
    <property type="match status" value="1"/>
</dbReference>
<feature type="chain" id="PRO_5022070190" evidence="5">
    <location>
        <begin position="31"/>
        <end position="339"/>
    </location>
</feature>
<proteinExistence type="inferred from homology"/>
<comment type="similarity">
    <text evidence="2">Belongs to the bacterial solute-binding protein 7 family.</text>
</comment>
<dbReference type="NCBIfam" id="NF037995">
    <property type="entry name" value="TRAP_S1"/>
    <property type="match status" value="1"/>
</dbReference>
<protein>
    <submittedName>
        <fullName evidence="6">Tripartite ATP-independent transporter DctP family solute receptor</fullName>
    </submittedName>
</protein>
<dbReference type="InterPro" id="IPR004682">
    <property type="entry name" value="TRAP_DctP"/>
</dbReference>
<dbReference type="PANTHER" id="PTHR33376">
    <property type="match status" value="1"/>
</dbReference>
<evidence type="ECO:0000256" key="5">
    <source>
        <dbReference type="SAM" id="SignalP"/>
    </source>
</evidence>
<dbReference type="Proteomes" id="UP000319722">
    <property type="component" value="Unassembled WGS sequence"/>
</dbReference>
<dbReference type="Pfam" id="PF03480">
    <property type="entry name" value="DctP"/>
    <property type="match status" value="1"/>
</dbReference>
<dbReference type="PROSITE" id="PS51318">
    <property type="entry name" value="TAT"/>
    <property type="match status" value="1"/>
</dbReference>
<dbReference type="PANTHER" id="PTHR33376:SF4">
    <property type="entry name" value="SIALIC ACID-BINDING PERIPLASMIC PROTEIN SIAP"/>
    <property type="match status" value="1"/>
</dbReference>
<dbReference type="AlphaFoldDB" id="A0A561BB45"/>
<dbReference type="RefSeq" id="WP_145747094.1">
    <property type="nucleotide sequence ID" value="NZ_VIVL01000014.1"/>
</dbReference>
<evidence type="ECO:0000256" key="1">
    <source>
        <dbReference type="ARBA" id="ARBA00004196"/>
    </source>
</evidence>
<sequence length="339" mass="37656">MTSINRRRALATGAALISAPALVLPRFAHAAEFTYKFGTNVPATHPLNVRAMEASERILKDTDGQIQINVFPNNQLGNDADMLSQLRAGGLEFFTVSGVNVLSQLVPISSMWGLGFAWANDEAVNKALDGDLGKFLRAQFPKVGLMAMDTVWSSGFRQITNSVRPINTPDDLKGLKMRVPVSPLWTSLFKHLGAAPASINFAETYSSLQTKVVDGQENPLTIISIAKLYEVQKYCSMTNHMWDGWWCMTNRKLWERMPEKARPIVAKHLNQAALDMRADGAKLNASLRPELSAKGLAFNDPKLDAFRERLTASGFYSEWKQKYGEEAWALLEKHTGRLG</sequence>
<evidence type="ECO:0000256" key="3">
    <source>
        <dbReference type="ARBA" id="ARBA00022448"/>
    </source>
</evidence>
<feature type="signal peptide" evidence="5">
    <location>
        <begin position="1"/>
        <end position="30"/>
    </location>
</feature>
<evidence type="ECO:0000256" key="2">
    <source>
        <dbReference type="ARBA" id="ARBA00009023"/>
    </source>
</evidence>